<gene>
    <name evidence="2" type="ORF">D8674_026180</name>
</gene>
<dbReference type="Proteomes" id="UP000327157">
    <property type="component" value="Chromosome 5"/>
</dbReference>
<accession>A0A5N5I676</accession>
<feature type="transmembrane region" description="Helical" evidence="1">
    <location>
        <begin position="71"/>
        <end position="92"/>
    </location>
</feature>
<protein>
    <submittedName>
        <fullName evidence="2">Uncharacterized protein</fullName>
    </submittedName>
</protein>
<comment type="caution">
    <text evidence="2">The sequence shown here is derived from an EMBL/GenBank/DDBJ whole genome shotgun (WGS) entry which is preliminary data.</text>
</comment>
<keyword evidence="3" id="KW-1185">Reference proteome</keyword>
<reference evidence="2 3" key="1">
    <citation type="submission" date="2019-09" db="EMBL/GenBank/DDBJ databases">
        <authorList>
            <person name="Ou C."/>
        </authorList>
    </citation>
    <scope>NUCLEOTIDE SEQUENCE [LARGE SCALE GENOMIC DNA]</scope>
    <source>
        <strain evidence="2">S2</strain>
        <tissue evidence="2">Leaf</tissue>
    </source>
</reference>
<evidence type="ECO:0000256" key="1">
    <source>
        <dbReference type="SAM" id="Phobius"/>
    </source>
</evidence>
<keyword evidence="1" id="KW-0812">Transmembrane</keyword>
<proteinExistence type="predicted"/>
<dbReference type="EMBL" id="SMOL01000004">
    <property type="protein sequence ID" value="KAB2635646.1"/>
    <property type="molecule type" value="Genomic_DNA"/>
</dbReference>
<sequence length="171" mass="19037">MPSTFVAPSELVGGELTKVTAVPSSFYNPSESGEDSFRFDKASIDTSTASKEGTTRVSSIMVILARVAVKIFMAVLLHNILLIQLLLLEFILNHHLRWYLKIVSNNHRALHQLHLPVASWEPSSHQVPHKSPCMEEAHSPAEGSNDVREICACHAEALTHPTLEFVERMDE</sequence>
<name>A0A5N5I676_9ROSA</name>
<organism evidence="2 3">
    <name type="scientific">Pyrus ussuriensis x Pyrus communis</name>
    <dbReference type="NCBI Taxonomy" id="2448454"/>
    <lineage>
        <taxon>Eukaryota</taxon>
        <taxon>Viridiplantae</taxon>
        <taxon>Streptophyta</taxon>
        <taxon>Embryophyta</taxon>
        <taxon>Tracheophyta</taxon>
        <taxon>Spermatophyta</taxon>
        <taxon>Magnoliopsida</taxon>
        <taxon>eudicotyledons</taxon>
        <taxon>Gunneridae</taxon>
        <taxon>Pentapetalae</taxon>
        <taxon>rosids</taxon>
        <taxon>fabids</taxon>
        <taxon>Rosales</taxon>
        <taxon>Rosaceae</taxon>
        <taxon>Amygdaloideae</taxon>
        <taxon>Maleae</taxon>
        <taxon>Pyrus</taxon>
    </lineage>
</organism>
<evidence type="ECO:0000313" key="2">
    <source>
        <dbReference type="EMBL" id="KAB2635646.1"/>
    </source>
</evidence>
<evidence type="ECO:0000313" key="3">
    <source>
        <dbReference type="Proteomes" id="UP000327157"/>
    </source>
</evidence>
<reference evidence="3" key="2">
    <citation type="submission" date="2019-10" db="EMBL/GenBank/DDBJ databases">
        <title>A de novo genome assembly of a pear dwarfing rootstock.</title>
        <authorList>
            <person name="Wang F."/>
            <person name="Wang J."/>
            <person name="Li S."/>
            <person name="Zhang Y."/>
            <person name="Fang M."/>
            <person name="Ma L."/>
            <person name="Zhao Y."/>
            <person name="Jiang S."/>
        </authorList>
    </citation>
    <scope>NUCLEOTIDE SEQUENCE [LARGE SCALE GENOMIC DNA]</scope>
</reference>
<reference evidence="2 3" key="3">
    <citation type="submission" date="2019-11" db="EMBL/GenBank/DDBJ databases">
        <title>A de novo genome assembly of a pear dwarfing rootstock.</title>
        <authorList>
            <person name="Wang F."/>
            <person name="Wang J."/>
            <person name="Li S."/>
            <person name="Zhang Y."/>
            <person name="Fang M."/>
            <person name="Ma L."/>
            <person name="Zhao Y."/>
            <person name="Jiang S."/>
        </authorList>
    </citation>
    <scope>NUCLEOTIDE SEQUENCE [LARGE SCALE GENOMIC DNA]</scope>
    <source>
        <strain evidence="2">S2</strain>
        <tissue evidence="2">Leaf</tissue>
    </source>
</reference>
<dbReference type="AlphaFoldDB" id="A0A5N5I676"/>
<keyword evidence="1" id="KW-0472">Membrane</keyword>
<keyword evidence="1" id="KW-1133">Transmembrane helix</keyword>